<reference evidence="4 7" key="2">
    <citation type="submission" date="2016-06" db="EMBL/GenBank/DDBJ databases">
        <authorList>
            <person name="Kjaerup R.B."/>
            <person name="Dalgaard T.S."/>
            <person name="Juul-Madsen H.R."/>
        </authorList>
    </citation>
    <scope>NUCLEOTIDE SEQUENCE [LARGE SCALE GENOMIC DNA]</scope>
    <source>
        <strain evidence="4 7">CECT 5115</strain>
    </source>
</reference>
<dbReference type="GO" id="GO:0000160">
    <property type="term" value="P:phosphorelay signal transduction system"/>
    <property type="evidence" value="ECO:0007669"/>
    <property type="project" value="InterPro"/>
</dbReference>
<sequence length="564" mass="62783">MKEQKLTILVADDNPSDRMLLETMLSQLGHVVVTAEDGQDAVDCFDPDKIQLVCLDIKMPRKDGWEAAIEIQEKAQERLIPIVFLSGVSDPAVLQNCLDVGATDFISKPYSPALVSAKLNAIARLLVLQNALSEQRDELSLLNQQMVHDQEVAKMVYERITHSNCLSDRALSTLHHGSHIFNGDVILAAYKPNGGMHLLLGDFTGHGLSAAIGALPLADIFFDWTEKGFVMRQILPEINKRLHTILPPNMFCAAAFIDINAHNRTIAVWNAGLPDLLYFSADETLPKLISSDSLPLGILNEHEFEANIDMFSYEPGDYFIAFTDGVYEARSKDNKVHYNNALNPLYEGQVKGSPFDWLEKMLHDEGILDNPHDDISVLGIDLSLALDNSPQSQSLAQGRSFNAPASFAFCYELHADSLKNTDPLPYLLQILTTVPELNKRSSEVFMILSEMYSNALEHGILNLDSKLKSTVEGFAEYYSLRESKLEQLLEDKVVIDVKVTAEQGEGCLCLTMSDSGKGFDTSNLQLNDFDHDRPFNRGLSLINQLCDKVELSDDGTKISIIYTW</sequence>
<dbReference type="CDD" id="cd17546">
    <property type="entry name" value="REC_hyHK_CKI1_RcsC-like"/>
    <property type="match status" value="1"/>
</dbReference>
<dbReference type="Pfam" id="PF07228">
    <property type="entry name" value="SpoIIE"/>
    <property type="match status" value="1"/>
</dbReference>
<dbReference type="Gene3D" id="3.40.50.2300">
    <property type="match status" value="1"/>
</dbReference>
<dbReference type="InterPro" id="IPR001789">
    <property type="entry name" value="Sig_transdc_resp-reg_receiver"/>
</dbReference>
<dbReference type="InterPro" id="IPR003594">
    <property type="entry name" value="HATPase_dom"/>
</dbReference>
<dbReference type="AlphaFoldDB" id="A0A1C3JM02"/>
<dbReference type="PANTHER" id="PTHR43156">
    <property type="entry name" value="STAGE II SPORULATION PROTEIN E-RELATED"/>
    <property type="match status" value="1"/>
</dbReference>
<dbReference type="Pfam" id="PF13581">
    <property type="entry name" value="HATPase_c_2"/>
    <property type="match status" value="1"/>
</dbReference>
<dbReference type="Proteomes" id="UP000092840">
    <property type="component" value="Unassembled WGS sequence"/>
</dbReference>
<evidence type="ECO:0000313" key="4">
    <source>
        <dbReference type="EMBL" id="SBT16233.1"/>
    </source>
</evidence>
<accession>A0A1C3JM02</accession>
<dbReference type="InterPro" id="IPR036457">
    <property type="entry name" value="PPM-type-like_dom_sf"/>
</dbReference>
<evidence type="ECO:0000313" key="5">
    <source>
        <dbReference type="EMBL" id="SBT21281.1"/>
    </source>
</evidence>
<dbReference type="Gene3D" id="3.30.565.10">
    <property type="entry name" value="Histidine kinase-like ATPase, C-terminal domain"/>
    <property type="match status" value="1"/>
</dbReference>
<dbReference type="Proteomes" id="UP000092871">
    <property type="component" value="Unassembled WGS sequence"/>
</dbReference>
<dbReference type="SUPFAM" id="SSF52172">
    <property type="entry name" value="CheY-like"/>
    <property type="match status" value="1"/>
</dbReference>
<dbReference type="RefSeq" id="WP_067030786.1">
    <property type="nucleotide sequence ID" value="NZ_FLRA01000002.1"/>
</dbReference>
<evidence type="ECO:0000313" key="7">
    <source>
        <dbReference type="Proteomes" id="UP000092871"/>
    </source>
</evidence>
<gene>
    <name evidence="4" type="primary">pdtaR</name>
    <name evidence="4" type="ORF">MGA5115_00313</name>
    <name evidence="5" type="ORF">MGA5116_01874</name>
</gene>
<dbReference type="SMART" id="SM00331">
    <property type="entry name" value="PP2C_SIG"/>
    <property type="match status" value="1"/>
</dbReference>
<reference evidence="5 6" key="1">
    <citation type="submission" date="2016-06" db="EMBL/GenBank/DDBJ databases">
        <authorList>
            <person name="Rodrigo-Torres L."/>
            <person name="Arahal D.R."/>
        </authorList>
    </citation>
    <scope>NUCLEOTIDE SEQUENCE [LARGE SCALE GENOMIC DNA]</scope>
    <source>
        <strain evidence="5 6">CECT 5116</strain>
    </source>
</reference>
<keyword evidence="1" id="KW-0378">Hydrolase</keyword>
<protein>
    <submittedName>
        <fullName evidence="4 5">Transcriptional regulatory protein pdtaR</fullName>
    </submittedName>
</protein>
<dbReference type="GO" id="GO:0016791">
    <property type="term" value="F:phosphatase activity"/>
    <property type="evidence" value="ECO:0007669"/>
    <property type="project" value="TreeGrafter"/>
</dbReference>
<dbReference type="OrthoDB" id="9811749at2"/>
<dbReference type="InterPro" id="IPR011006">
    <property type="entry name" value="CheY-like_superfamily"/>
</dbReference>
<dbReference type="EMBL" id="FLRB01000012">
    <property type="protein sequence ID" value="SBT21281.1"/>
    <property type="molecule type" value="Genomic_DNA"/>
</dbReference>
<keyword evidence="2" id="KW-0597">Phosphoprotein</keyword>
<name>A0A1C3JM02_9GAMM</name>
<organism evidence="4 7">
    <name type="scientific">Marinomonas gallaica</name>
    <dbReference type="NCBI Taxonomy" id="1806667"/>
    <lineage>
        <taxon>Bacteria</taxon>
        <taxon>Pseudomonadati</taxon>
        <taxon>Pseudomonadota</taxon>
        <taxon>Gammaproteobacteria</taxon>
        <taxon>Oceanospirillales</taxon>
        <taxon>Oceanospirillaceae</taxon>
        <taxon>Marinomonas</taxon>
    </lineage>
</organism>
<dbReference type="InterPro" id="IPR052016">
    <property type="entry name" value="Bact_Sigma-Reg"/>
</dbReference>
<feature type="domain" description="Response regulatory" evidence="3">
    <location>
        <begin position="7"/>
        <end position="123"/>
    </location>
</feature>
<dbReference type="CDD" id="cd16936">
    <property type="entry name" value="HATPase_RsbW-like"/>
    <property type="match status" value="1"/>
</dbReference>
<dbReference type="EMBL" id="FLRA01000002">
    <property type="protein sequence ID" value="SBT16233.1"/>
    <property type="molecule type" value="Genomic_DNA"/>
</dbReference>
<evidence type="ECO:0000256" key="2">
    <source>
        <dbReference type="PROSITE-ProRule" id="PRU00169"/>
    </source>
</evidence>
<evidence type="ECO:0000313" key="6">
    <source>
        <dbReference type="Proteomes" id="UP000092840"/>
    </source>
</evidence>
<dbReference type="Gene3D" id="3.60.40.10">
    <property type="entry name" value="PPM-type phosphatase domain"/>
    <property type="match status" value="1"/>
</dbReference>
<dbReference type="Pfam" id="PF00072">
    <property type="entry name" value="Response_reg"/>
    <property type="match status" value="1"/>
</dbReference>
<feature type="modified residue" description="4-aspartylphosphate" evidence="2">
    <location>
        <position position="56"/>
    </location>
</feature>
<dbReference type="PROSITE" id="PS50110">
    <property type="entry name" value="RESPONSE_REGULATORY"/>
    <property type="match status" value="1"/>
</dbReference>
<dbReference type="InterPro" id="IPR001932">
    <property type="entry name" value="PPM-type_phosphatase-like_dom"/>
</dbReference>
<evidence type="ECO:0000256" key="1">
    <source>
        <dbReference type="ARBA" id="ARBA00022801"/>
    </source>
</evidence>
<dbReference type="SUPFAM" id="SSF81606">
    <property type="entry name" value="PP2C-like"/>
    <property type="match status" value="1"/>
</dbReference>
<dbReference type="InterPro" id="IPR036890">
    <property type="entry name" value="HATPase_C_sf"/>
</dbReference>
<keyword evidence="6" id="KW-1185">Reference proteome</keyword>
<dbReference type="SMART" id="SM00448">
    <property type="entry name" value="REC"/>
    <property type="match status" value="1"/>
</dbReference>
<evidence type="ECO:0000259" key="3">
    <source>
        <dbReference type="PROSITE" id="PS50110"/>
    </source>
</evidence>
<dbReference type="PANTHER" id="PTHR43156:SF2">
    <property type="entry name" value="STAGE II SPORULATION PROTEIN E"/>
    <property type="match status" value="1"/>
</dbReference>
<proteinExistence type="predicted"/>